<evidence type="ECO:0000313" key="2">
    <source>
        <dbReference type="Proteomes" id="UP000184932"/>
    </source>
</evidence>
<dbReference type="Pfam" id="PF05947">
    <property type="entry name" value="T6SS_TssF"/>
    <property type="match status" value="1"/>
</dbReference>
<dbReference type="Proteomes" id="UP000184932">
    <property type="component" value="Unassembled WGS sequence"/>
</dbReference>
<keyword evidence="2" id="KW-1185">Reference proteome</keyword>
<dbReference type="EMBL" id="FSRL01000001">
    <property type="protein sequence ID" value="SIO01255.1"/>
    <property type="molecule type" value="Genomic_DNA"/>
</dbReference>
<dbReference type="PIRSF" id="PIRSF028304">
    <property type="entry name" value="UCP028304"/>
    <property type="match status" value="1"/>
</dbReference>
<reference evidence="2" key="1">
    <citation type="submission" date="2016-11" db="EMBL/GenBank/DDBJ databases">
        <authorList>
            <person name="Varghese N."/>
            <person name="Submissions S."/>
        </authorList>
    </citation>
    <scope>NUCLEOTIDE SEQUENCE [LARGE SCALE GENOMIC DNA]</scope>
    <source>
        <strain evidence="2">DSM 29440</strain>
    </source>
</reference>
<proteinExistence type="predicted"/>
<gene>
    <name evidence="1" type="ORF">SAMN05444002_2121</name>
</gene>
<dbReference type="STRING" id="1217970.SAMN05444002_2121"/>
<protein>
    <submittedName>
        <fullName evidence="1">Type VI secretion system protein ImpG</fullName>
    </submittedName>
</protein>
<organism evidence="1 2">
    <name type="scientific">Vannielia litorea</name>
    <dbReference type="NCBI Taxonomy" id="1217970"/>
    <lineage>
        <taxon>Bacteria</taxon>
        <taxon>Pseudomonadati</taxon>
        <taxon>Pseudomonadota</taxon>
        <taxon>Alphaproteobacteria</taxon>
        <taxon>Rhodobacterales</taxon>
        <taxon>Paracoccaceae</taxon>
        <taxon>Vannielia</taxon>
    </lineage>
</organism>
<dbReference type="RefSeq" id="WP_074256182.1">
    <property type="nucleotide sequence ID" value="NZ_FSRL01000001.1"/>
</dbReference>
<dbReference type="AlphaFoldDB" id="A0A1N6G120"/>
<accession>A0A1N6G120</accession>
<dbReference type="NCBIfam" id="TIGR03359">
    <property type="entry name" value="VI_chp_6"/>
    <property type="match status" value="1"/>
</dbReference>
<dbReference type="PANTHER" id="PTHR35370">
    <property type="entry name" value="CYTOPLASMIC PROTEIN-RELATED-RELATED"/>
    <property type="match status" value="1"/>
</dbReference>
<sequence>MNREFLNAYNRELAILYERSKEFAEEYPGIAERLGGLTEDKLEPGLAGLFEGTAFMAARIQLAIQGEFDTFTTALLEQLMPDYLAPTPSAMIVQANPDFSEKDLVEGSSFPAGSYLDATYVEREQRVSARFRLSAPLTLWPLEIDTATYMPSAGPMQALGLDVMRQTGAGLRLRFVRRTDNEVRDPELPPRKGDKPALVNEITASEIPIYLNGARADMVSLYEQLFADTCRVTLRYLDRNGDPVFLPCPPGFLEQVGFREEERLFPEEDKIFEGYSLLREYWVLPQKFLGFRMVGLKRLLARIPAPMFDVLIEFSKSQPRLAALIEPSNFRLYAAPAVNLFEERCSRVRPDPKFNEYLVVPDSSPAVNYEVHRIKEVYAHYPGMRKKVRVNRLYSQPDSEVRPADALYYSHHRKPRRLTEKERRFGFGGNYVGTETYVSIYEPAGLDDEERVQRLQVIALCSNRHLVQQLPIGQSQVDFRLTDDVNVPLACISGPTPPRVAIADLDHNDPRIGHHGEVMWRLVNLLSFNQLGLKDRHSDDPAGGLRELLGLFSDIGDSITERQIRGITGIASRPITRSLRRPDGYHAARGTEVTVRFDERAFEGTGIMLLGAVIDRFFADYAHMNSFTETVLVSDTRGEVMRFSPRSGTGPLL</sequence>
<name>A0A1N6G120_9RHOB</name>
<dbReference type="InterPro" id="IPR010272">
    <property type="entry name" value="T6SS_TssF"/>
</dbReference>
<evidence type="ECO:0000313" key="1">
    <source>
        <dbReference type="EMBL" id="SIO01255.1"/>
    </source>
</evidence>
<dbReference type="PANTHER" id="PTHR35370:SF1">
    <property type="entry name" value="TYPE VI SECRETION SYSTEM COMPONENT TSSF1"/>
    <property type="match status" value="1"/>
</dbReference>
<dbReference type="OrthoDB" id="9763676at2"/>